<keyword evidence="2" id="KW-0378">Hydrolase</keyword>
<dbReference type="Pfam" id="PF01734">
    <property type="entry name" value="Patatin"/>
    <property type="match status" value="1"/>
</dbReference>
<dbReference type="AlphaFoldDB" id="A0A9J7BSP6"/>
<comment type="caution">
    <text evidence="2">Lacks conserved residue(s) required for the propagation of feature annotation.</text>
</comment>
<dbReference type="Proteomes" id="UP001059380">
    <property type="component" value="Chromosome"/>
</dbReference>
<dbReference type="Gene3D" id="3.40.1090.10">
    <property type="entry name" value="Cytosolic phospholipase A2 catalytic domain"/>
    <property type="match status" value="1"/>
</dbReference>
<dbReference type="KEGG" id="orp:MOP44_08215"/>
<evidence type="ECO:0000256" key="2">
    <source>
        <dbReference type="PROSITE-ProRule" id="PRU01161"/>
    </source>
</evidence>
<evidence type="ECO:0000256" key="3">
    <source>
        <dbReference type="SAM" id="Phobius"/>
    </source>
</evidence>
<dbReference type="EMBL" id="CP093313">
    <property type="protein sequence ID" value="UWZ85915.1"/>
    <property type="molecule type" value="Genomic_DNA"/>
</dbReference>
<dbReference type="InterPro" id="IPR002641">
    <property type="entry name" value="PNPLA_dom"/>
</dbReference>
<protein>
    <submittedName>
        <fullName evidence="5">Patatin-like phospholipase family protein</fullName>
    </submittedName>
</protein>
<evidence type="ECO:0000259" key="4">
    <source>
        <dbReference type="PROSITE" id="PS51635"/>
    </source>
</evidence>
<evidence type="ECO:0000313" key="5">
    <source>
        <dbReference type="EMBL" id="UWZ85915.1"/>
    </source>
</evidence>
<dbReference type="GO" id="GO:0016787">
    <property type="term" value="F:hydrolase activity"/>
    <property type="evidence" value="ECO:0007669"/>
    <property type="project" value="UniProtKB-UniRule"/>
</dbReference>
<feature type="domain" description="PNPLA" evidence="4">
    <location>
        <begin position="7"/>
        <end position="277"/>
    </location>
</feature>
<dbReference type="GO" id="GO:0016042">
    <property type="term" value="P:lipid catabolic process"/>
    <property type="evidence" value="ECO:0007669"/>
    <property type="project" value="UniProtKB-UniRule"/>
</dbReference>
<keyword evidence="3" id="KW-1133">Transmembrane helix</keyword>
<feature type="short sequence motif" description="DGA/G" evidence="2">
    <location>
        <begin position="264"/>
        <end position="266"/>
    </location>
</feature>
<accession>A0A9J7BSP6</accession>
<name>A0A9J7BSP6_9BACT</name>
<evidence type="ECO:0000256" key="1">
    <source>
        <dbReference type="ARBA" id="ARBA00023098"/>
    </source>
</evidence>
<proteinExistence type="predicted"/>
<organism evidence="5 6">
    <name type="scientific">Occallatibacter riparius</name>
    <dbReference type="NCBI Taxonomy" id="1002689"/>
    <lineage>
        <taxon>Bacteria</taxon>
        <taxon>Pseudomonadati</taxon>
        <taxon>Acidobacteriota</taxon>
        <taxon>Terriglobia</taxon>
        <taxon>Terriglobales</taxon>
        <taxon>Acidobacteriaceae</taxon>
        <taxon>Occallatibacter</taxon>
    </lineage>
</organism>
<keyword evidence="3" id="KW-0472">Membrane</keyword>
<dbReference type="SUPFAM" id="SSF52151">
    <property type="entry name" value="FabD/lysophospholipase-like"/>
    <property type="match status" value="1"/>
</dbReference>
<reference evidence="5" key="1">
    <citation type="submission" date="2021-04" db="EMBL/GenBank/DDBJ databases">
        <title>Phylogenetic analysis of Acidobacteriaceae.</title>
        <authorList>
            <person name="Qiu L."/>
            <person name="Zhang Q."/>
        </authorList>
    </citation>
    <scope>NUCLEOTIDE SEQUENCE</scope>
    <source>
        <strain evidence="5">DSM 25168</strain>
    </source>
</reference>
<dbReference type="RefSeq" id="WP_260795542.1">
    <property type="nucleotide sequence ID" value="NZ_CP093313.1"/>
</dbReference>
<keyword evidence="1 2" id="KW-0443">Lipid metabolism</keyword>
<evidence type="ECO:0000313" key="6">
    <source>
        <dbReference type="Proteomes" id="UP001059380"/>
    </source>
</evidence>
<dbReference type="PROSITE" id="PS51635">
    <property type="entry name" value="PNPLA"/>
    <property type="match status" value="1"/>
</dbReference>
<sequence length="562" mass="61538">MAKHVAITIAGAVSLGSYEGGVLYELLRAIRTHNEQPGIDESRKIYIDVLTGASAGAMTAAMVAQRLMYDADALEDTPGQNAPTNSMYEAWVNKISLKGLVWMPAEPKWHSLFSSNLIQSIGKTMLVDSMKNPKSGRHPAVETVNGEPLPLRVGFALTNMNGIDYMIPFTGSTKDSFNYTTSGDQKLFTITGDKTTDEKSWQAFCHAAVASGAFPAAFRAQPIPHSPAEYDTPIAPKMPLEPEPGVCYLDWGKREDPSSFVHCDGGVLQNQPLGIAKNLVDAAVAERAKRDPAAHCDSDDRLYVFVSPHSVKSTAEDIHLKKLSILAEIRHLVNVYLRQAAFHDWITAEEMNRKITLLDQRAFQLADLIIGGDPDVDVSALSTAAFGLNKLLMANAMPQRLSRLRQQYSAQYQGVSDKRGQQAAEAYIAALATLEAAAHLENRDKMKIAAVIASEKELAGAGLAAFVGFFRKKYRQHDYWMGRVKTREYLQSPAVKNILGVVNWPEESNWTPQLANPSGVGKPGFFSIATAAIFPGIVFVLLRAWPLILLALVVWGLIHLAH</sequence>
<feature type="active site" description="Proton acceptor" evidence="2">
    <location>
        <position position="264"/>
    </location>
</feature>
<keyword evidence="2" id="KW-0442">Lipid degradation</keyword>
<feature type="short sequence motif" description="GXSXG" evidence="2">
    <location>
        <begin position="52"/>
        <end position="56"/>
    </location>
</feature>
<feature type="transmembrane region" description="Helical" evidence="3">
    <location>
        <begin position="532"/>
        <end position="558"/>
    </location>
</feature>
<gene>
    <name evidence="5" type="ORF">MOP44_08215</name>
</gene>
<keyword evidence="3" id="KW-0812">Transmembrane</keyword>
<feature type="active site" description="Nucleophile" evidence="2">
    <location>
        <position position="54"/>
    </location>
</feature>
<keyword evidence="6" id="KW-1185">Reference proteome</keyword>
<dbReference type="InterPro" id="IPR016035">
    <property type="entry name" value="Acyl_Trfase/lysoPLipase"/>
</dbReference>